<comment type="caution">
    <text evidence="1">The sequence shown here is derived from an EMBL/GenBank/DDBJ whole genome shotgun (WGS) entry which is preliminary data.</text>
</comment>
<dbReference type="EMBL" id="RJJD01000021">
    <property type="protein sequence ID" value="RNI22619.1"/>
    <property type="molecule type" value="Genomic_DNA"/>
</dbReference>
<dbReference type="Proteomes" id="UP000272117">
    <property type="component" value="Unassembled WGS sequence"/>
</dbReference>
<gene>
    <name evidence="1" type="ORF">EFB08_21220</name>
</gene>
<accession>A0A3M9MAM2</accession>
<evidence type="ECO:0000313" key="1">
    <source>
        <dbReference type="EMBL" id="RNI22619.1"/>
    </source>
</evidence>
<keyword evidence="2" id="KW-1185">Reference proteome</keyword>
<proteinExistence type="predicted"/>
<protein>
    <submittedName>
        <fullName evidence="1">Uncharacterized protein</fullName>
    </submittedName>
</protein>
<dbReference type="PROSITE" id="PS51257">
    <property type="entry name" value="PROKAR_LIPOPROTEIN"/>
    <property type="match status" value="1"/>
</dbReference>
<organism evidence="1 2">
    <name type="scientific">Rufibacter latericius</name>
    <dbReference type="NCBI Taxonomy" id="2487040"/>
    <lineage>
        <taxon>Bacteria</taxon>
        <taxon>Pseudomonadati</taxon>
        <taxon>Bacteroidota</taxon>
        <taxon>Cytophagia</taxon>
        <taxon>Cytophagales</taxon>
        <taxon>Hymenobacteraceae</taxon>
        <taxon>Rufibacter</taxon>
    </lineage>
</organism>
<reference evidence="1 2" key="1">
    <citation type="submission" date="2018-11" db="EMBL/GenBank/DDBJ databases">
        <title>Rufibacter latericius sp. nov., isolated from water in Baiyang Lake.</title>
        <authorList>
            <person name="Yang Y."/>
        </authorList>
    </citation>
    <scope>NUCLEOTIDE SEQUENCE [LARGE SCALE GENOMIC DNA]</scope>
    <source>
        <strain evidence="1 2">R-22-1c-1</strain>
    </source>
</reference>
<evidence type="ECO:0000313" key="2">
    <source>
        <dbReference type="Proteomes" id="UP000272117"/>
    </source>
</evidence>
<name>A0A3M9MAM2_9BACT</name>
<dbReference type="AlphaFoldDB" id="A0A3M9MAM2"/>
<sequence>MRKIYMPALCFLSLLSSCESIESKLFKNDIKGAYLNSKGEKLEFTESTVTMPQFGTRNYKAQDGYLIIENLSFGELYHGGVRFKVLHPDTIRLDNGTEFEGKDLKQVTFVRPGE</sequence>
<dbReference type="RefSeq" id="WP_123128976.1">
    <property type="nucleotide sequence ID" value="NZ_RJJD01000021.1"/>
</dbReference>